<dbReference type="AlphaFoldDB" id="A0A431VFZ3"/>
<reference evidence="3 4" key="1">
    <citation type="submission" date="2018-12" db="EMBL/GenBank/DDBJ databases">
        <authorList>
            <person name="Yang Y."/>
        </authorList>
    </citation>
    <scope>NUCLEOTIDE SEQUENCE [LARGE SCALE GENOMIC DNA]</scope>
    <source>
        <strain evidence="3 4">L-25-5w-1</strain>
    </source>
</reference>
<evidence type="ECO:0000256" key="2">
    <source>
        <dbReference type="SAM" id="SignalP"/>
    </source>
</evidence>
<gene>
    <name evidence="3" type="ORF">EJ903_16105</name>
</gene>
<sequence length="199" mass="19331">MKRFSLAAVLAAALVAVPAAANAHMFGAHDAGFVHGFTHPLGGLDHLMAMVAVGLWAAQRGGKALWALPAAFVAAMIGGGLMGAAGVALPAVELGIALSVVALGALIAVQSRLPLAASVGVVALFALFHGHAHGAEMPEAAAPLLYGAGFALATALLHGAGVAAALALRGWSRGRIGAALLRGLGAVIGLGGVALVALG</sequence>
<dbReference type="EMBL" id="RXMA01000015">
    <property type="protein sequence ID" value="RTR18371.1"/>
    <property type="molecule type" value="Genomic_DNA"/>
</dbReference>
<comment type="caution">
    <text evidence="3">The sequence shown here is derived from an EMBL/GenBank/DDBJ whole genome shotgun (WGS) entry which is preliminary data.</text>
</comment>
<proteinExistence type="predicted"/>
<dbReference type="OrthoDB" id="9808192at2"/>
<dbReference type="InterPro" id="IPR007038">
    <property type="entry name" value="HupE_UreJ"/>
</dbReference>
<dbReference type="PIRSF" id="PIRSF016919">
    <property type="entry name" value="HupE_UreJ"/>
    <property type="match status" value="1"/>
</dbReference>
<name>A0A431VFZ3_9PROT</name>
<evidence type="ECO:0000256" key="1">
    <source>
        <dbReference type="SAM" id="Phobius"/>
    </source>
</evidence>
<feature type="transmembrane region" description="Helical" evidence="1">
    <location>
        <begin position="65"/>
        <end position="85"/>
    </location>
</feature>
<keyword evidence="1" id="KW-0812">Transmembrane</keyword>
<feature type="transmembrane region" description="Helical" evidence="1">
    <location>
        <begin position="39"/>
        <end position="58"/>
    </location>
</feature>
<dbReference type="Pfam" id="PF04955">
    <property type="entry name" value="HupE_UreJ"/>
    <property type="match status" value="1"/>
</dbReference>
<keyword evidence="2" id="KW-0732">Signal</keyword>
<keyword evidence="4" id="KW-1185">Reference proteome</keyword>
<feature type="transmembrane region" description="Helical" evidence="1">
    <location>
        <begin position="180"/>
        <end position="198"/>
    </location>
</feature>
<feature type="signal peptide" evidence="2">
    <location>
        <begin position="1"/>
        <end position="23"/>
    </location>
</feature>
<accession>A0A431VFZ3</accession>
<evidence type="ECO:0000313" key="4">
    <source>
        <dbReference type="Proteomes" id="UP000277007"/>
    </source>
</evidence>
<organism evidence="3 4">
    <name type="scientific">Azospirillum griseum</name>
    <dbReference type="NCBI Taxonomy" id="2496639"/>
    <lineage>
        <taxon>Bacteria</taxon>
        <taxon>Pseudomonadati</taxon>
        <taxon>Pseudomonadota</taxon>
        <taxon>Alphaproteobacteria</taxon>
        <taxon>Rhodospirillales</taxon>
        <taxon>Azospirillaceae</taxon>
        <taxon>Azospirillum</taxon>
    </lineage>
</organism>
<evidence type="ECO:0000313" key="3">
    <source>
        <dbReference type="EMBL" id="RTR18371.1"/>
    </source>
</evidence>
<protein>
    <submittedName>
        <fullName evidence="3">HupE/UreJ family protein</fullName>
    </submittedName>
</protein>
<feature type="chain" id="PRO_5019516296" evidence="2">
    <location>
        <begin position="24"/>
        <end position="199"/>
    </location>
</feature>
<keyword evidence="1" id="KW-1133">Transmembrane helix</keyword>
<keyword evidence="1" id="KW-0472">Membrane</keyword>
<feature type="transmembrane region" description="Helical" evidence="1">
    <location>
        <begin position="115"/>
        <end position="132"/>
    </location>
</feature>
<dbReference type="Proteomes" id="UP000277007">
    <property type="component" value="Unassembled WGS sequence"/>
</dbReference>
<dbReference type="RefSeq" id="WP_126617245.1">
    <property type="nucleotide sequence ID" value="NZ_JBHUCY010000021.1"/>
</dbReference>
<feature type="transmembrane region" description="Helical" evidence="1">
    <location>
        <begin position="144"/>
        <end position="168"/>
    </location>
</feature>
<feature type="transmembrane region" description="Helical" evidence="1">
    <location>
        <begin position="91"/>
        <end position="108"/>
    </location>
</feature>